<evidence type="ECO:0008006" key="3">
    <source>
        <dbReference type="Google" id="ProtNLM"/>
    </source>
</evidence>
<dbReference type="InterPro" id="IPR000801">
    <property type="entry name" value="Esterase-like"/>
</dbReference>
<name>A0ABQ5PVF5_9BACT</name>
<evidence type="ECO:0000313" key="2">
    <source>
        <dbReference type="Proteomes" id="UP001165044"/>
    </source>
</evidence>
<dbReference type="EMBL" id="BSDC01000001">
    <property type="protein sequence ID" value="GLH66421.1"/>
    <property type="molecule type" value="Genomic_DNA"/>
</dbReference>
<proteinExistence type="predicted"/>
<dbReference type="Gene3D" id="3.40.50.1820">
    <property type="entry name" value="alpha/beta hydrolase"/>
    <property type="match status" value="1"/>
</dbReference>
<dbReference type="PANTHER" id="PTHR48098">
    <property type="entry name" value="ENTEROCHELIN ESTERASE-RELATED"/>
    <property type="match status" value="1"/>
</dbReference>
<reference evidence="1" key="1">
    <citation type="journal article" date="2023" name="Antonie Van Leeuwenhoek">
        <title>Mesoterricola silvestris gen. nov., sp. nov., Mesoterricola sediminis sp. nov., Geothrix oryzae sp. nov., Geothrix edaphica sp. nov., Geothrix rubra sp. nov., and Geothrix limicola sp. nov., six novel members of Acidobacteriota isolated from soils.</title>
        <authorList>
            <person name="Itoh H."/>
            <person name="Sugisawa Y."/>
            <person name="Mise K."/>
            <person name="Xu Z."/>
            <person name="Kuniyasu M."/>
            <person name="Ushijima N."/>
            <person name="Kawano K."/>
            <person name="Kobayashi E."/>
            <person name="Shiratori Y."/>
            <person name="Masuda Y."/>
            <person name="Senoo K."/>
        </authorList>
    </citation>
    <scope>NUCLEOTIDE SEQUENCE</scope>
    <source>
        <strain evidence="1">Red802</strain>
    </source>
</reference>
<sequence>MKRRWFLAFSLTLTFALALPCLGRTLETIHSERLRRDVPVALHVPTPAVVRQWTVRHPGPMTLVLFLPGAYDGPGDFQREGLDAFLADQEARGELPPSLWVAVTHFRSWYADRADGTFPYERFLMDELLPLLEARYPGFGGSPEARAVTGLSMGGFGALNLAARTGAFSRCLALSPALVEGPFQGLNWFVRRSLVKVFPLDPAAFAPWNPWKHLGGSAELIVGCGTEDGHGLAEACRTFARVCTERHRPMRLELSPGGHDWSYWTPAFKRWAPWLVGREEAAPAPSPAPSPS</sequence>
<gene>
    <name evidence="1" type="ORF">GETHED_07850</name>
</gene>
<organism evidence="1 2">
    <name type="scientific">Geothrix edaphica</name>
    <dbReference type="NCBI Taxonomy" id="2927976"/>
    <lineage>
        <taxon>Bacteria</taxon>
        <taxon>Pseudomonadati</taxon>
        <taxon>Acidobacteriota</taxon>
        <taxon>Holophagae</taxon>
        <taxon>Holophagales</taxon>
        <taxon>Holophagaceae</taxon>
        <taxon>Geothrix</taxon>
    </lineage>
</organism>
<evidence type="ECO:0000313" key="1">
    <source>
        <dbReference type="EMBL" id="GLH66421.1"/>
    </source>
</evidence>
<accession>A0ABQ5PVF5</accession>
<protein>
    <recommendedName>
        <fullName evidence="3">Esterase family protein</fullName>
    </recommendedName>
</protein>
<comment type="caution">
    <text evidence="1">The sequence shown here is derived from an EMBL/GenBank/DDBJ whole genome shotgun (WGS) entry which is preliminary data.</text>
</comment>
<dbReference type="InterPro" id="IPR029058">
    <property type="entry name" value="AB_hydrolase_fold"/>
</dbReference>
<dbReference type="RefSeq" id="WP_285606641.1">
    <property type="nucleotide sequence ID" value="NZ_BSDC01000001.1"/>
</dbReference>
<dbReference type="SUPFAM" id="SSF53474">
    <property type="entry name" value="alpha/beta-Hydrolases"/>
    <property type="match status" value="1"/>
</dbReference>
<keyword evidence="2" id="KW-1185">Reference proteome</keyword>
<dbReference type="PANTHER" id="PTHR48098:SF1">
    <property type="entry name" value="DIACYLGLYCEROL ACYLTRANSFERASE_MYCOLYLTRANSFERASE AG85A"/>
    <property type="match status" value="1"/>
</dbReference>
<dbReference type="Pfam" id="PF00756">
    <property type="entry name" value="Esterase"/>
    <property type="match status" value="1"/>
</dbReference>
<dbReference type="Proteomes" id="UP001165044">
    <property type="component" value="Unassembled WGS sequence"/>
</dbReference>
<dbReference type="InterPro" id="IPR050583">
    <property type="entry name" value="Mycobacterial_A85_antigen"/>
</dbReference>